<dbReference type="eggNOG" id="COG1173">
    <property type="taxonomic scope" value="Bacteria"/>
</dbReference>
<accession>F9UKK8</accession>
<evidence type="ECO:0000256" key="5">
    <source>
        <dbReference type="ARBA" id="ARBA00022989"/>
    </source>
</evidence>
<dbReference type="EMBL" id="AFXA01000011">
    <property type="protein sequence ID" value="EGV00213.1"/>
    <property type="molecule type" value="Genomic_DNA"/>
</dbReference>
<dbReference type="AlphaFoldDB" id="F9UKK8"/>
<evidence type="ECO:0000256" key="2">
    <source>
        <dbReference type="ARBA" id="ARBA00022448"/>
    </source>
</evidence>
<dbReference type="InterPro" id="IPR035906">
    <property type="entry name" value="MetI-like_sf"/>
</dbReference>
<keyword evidence="6 7" id="KW-0472">Membrane</keyword>
<dbReference type="InterPro" id="IPR050366">
    <property type="entry name" value="BP-dependent_transpt_permease"/>
</dbReference>
<gene>
    <name evidence="9" type="ORF">MCSF7_02106</name>
</gene>
<proteinExistence type="inferred from homology"/>
<comment type="subcellular location">
    <subcellularLocation>
        <location evidence="1 7">Cell membrane</location>
        <topology evidence="1 7">Multi-pass membrane protein</topology>
    </subcellularLocation>
</comment>
<evidence type="ECO:0000256" key="3">
    <source>
        <dbReference type="ARBA" id="ARBA00022475"/>
    </source>
</evidence>
<dbReference type="PANTHER" id="PTHR43386">
    <property type="entry name" value="OLIGOPEPTIDE TRANSPORT SYSTEM PERMEASE PROTEIN APPC"/>
    <property type="match status" value="1"/>
</dbReference>
<dbReference type="PROSITE" id="PS50928">
    <property type="entry name" value="ABC_TM1"/>
    <property type="match status" value="1"/>
</dbReference>
<keyword evidence="3" id="KW-1003">Cell membrane</keyword>
<dbReference type="Pfam" id="PF00528">
    <property type="entry name" value="BPD_transp_1"/>
    <property type="match status" value="1"/>
</dbReference>
<protein>
    <submittedName>
        <fullName evidence="9">Oligopeptide ABC transporter permease</fullName>
    </submittedName>
</protein>
<comment type="similarity">
    <text evidence="7">Belongs to the binding-protein-dependent transport system permease family.</text>
</comment>
<feature type="transmembrane region" description="Helical" evidence="7">
    <location>
        <begin position="167"/>
        <end position="190"/>
    </location>
</feature>
<feature type="transmembrane region" description="Helical" evidence="7">
    <location>
        <begin position="202"/>
        <end position="224"/>
    </location>
</feature>
<feature type="transmembrane region" description="Helical" evidence="7">
    <location>
        <begin position="230"/>
        <end position="247"/>
    </location>
</feature>
<reference evidence="9 10" key="1">
    <citation type="journal article" date="2013" name="Genome Announc.">
        <title>Genome Sequence of Mycoplasma columbinum Strain SF7.</title>
        <authorList>
            <person name="Guo Z."/>
            <person name="Xu X."/>
            <person name="Zheng Q."/>
            <person name="Li T."/>
            <person name="Kuang S."/>
            <person name="Zhang Z."/>
            <person name="Chen Y."/>
            <person name="Lu X."/>
            <person name="Zhou R."/>
            <person name="Bi D."/>
            <person name="Jin H."/>
        </authorList>
    </citation>
    <scope>NUCLEOTIDE SEQUENCE [LARGE SCALE GENOMIC DNA]</scope>
    <source>
        <strain evidence="9 10">SF7</strain>
    </source>
</reference>
<dbReference type="STRING" id="1037410.MCSF7_02106"/>
<feature type="domain" description="ABC transmembrane type-1" evidence="8">
    <location>
        <begin position="163"/>
        <end position="352"/>
    </location>
</feature>
<dbReference type="SUPFAM" id="SSF161098">
    <property type="entry name" value="MetI-like"/>
    <property type="match status" value="1"/>
</dbReference>
<evidence type="ECO:0000259" key="8">
    <source>
        <dbReference type="PROSITE" id="PS50928"/>
    </source>
</evidence>
<feature type="transmembrane region" description="Helical" evidence="7">
    <location>
        <begin position="331"/>
        <end position="352"/>
    </location>
</feature>
<feature type="transmembrane region" description="Helical" evidence="7">
    <location>
        <begin position="42"/>
        <end position="64"/>
    </location>
</feature>
<feature type="transmembrane region" description="Helical" evidence="7">
    <location>
        <begin position="272"/>
        <end position="290"/>
    </location>
</feature>
<evidence type="ECO:0000256" key="6">
    <source>
        <dbReference type="ARBA" id="ARBA00023136"/>
    </source>
</evidence>
<keyword evidence="5 7" id="KW-1133">Transmembrane helix</keyword>
<keyword evidence="4 7" id="KW-0812">Transmembrane</keyword>
<dbReference type="PANTHER" id="PTHR43386:SF1">
    <property type="entry name" value="D,D-DIPEPTIDE TRANSPORT SYSTEM PERMEASE PROTEIN DDPC-RELATED"/>
    <property type="match status" value="1"/>
</dbReference>
<keyword evidence="2 7" id="KW-0813">Transport</keyword>
<evidence type="ECO:0000256" key="4">
    <source>
        <dbReference type="ARBA" id="ARBA00022692"/>
    </source>
</evidence>
<dbReference type="Gene3D" id="1.10.3720.10">
    <property type="entry name" value="MetI-like"/>
    <property type="match status" value="1"/>
</dbReference>
<dbReference type="InterPro" id="IPR000515">
    <property type="entry name" value="MetI-like"/>
</dbReference>
<evidence type="ECO:0000313" key="10">
    <source>
        <dbReference type="Proteomes" id="UP000004978"/>
    </source>
</evidence>
<dbReference type="Proteomes" id="UP000004978">
    <property type="component" value="Unassembled WGS sequence"/>
</dbReference>
<keyword evidence="10" id="KW-1185">Reference proteome</keyword>
<comment type="caution">
    <text evidence="9">The sequence shown here is derived from an EMBL/GenBank/DDBJ whole genome shotgun (WGS) entry which is preliminary data.</text>
</comment>
<evidence type="ECO:0000256" key="7">
    <source>
        <dbReference type="RuleBase" id="RU363032"/>
    </source>
</evidence>
<dbReference type="GO" id="GO:0055085">
    <property type="term" value="P:transmembrane transport"/>
    <property type="evidence" value="ECO:0007669"/>
    <property type="project" value="InterPro"/>
</dbReference>
<sequence>MNKTANKNKLFHFNNKNSANFSPSNPENSFKRYLKRFFKKKLNWVILTLFILFILFVYITSLSYKYSSSQPVKNNELFFDLPNYSLNLIFKKFNLDDPIYKIIKNNNEINPNIIISESFVSDKVNLTYRPYLLLKTIYNENYVLLFGTTSLGISRFSNFINSMSKTILIILGIILIQLIIGVILGTYFAFYSKYASIKISYFLFNTISLVPFIVLSIIIFKFLGYSDSKYVLVTSLLGFINFFYNAYNETNIIKNKEYINAYKSIGLGNQRIIWKIIIPSIFFSILSTIGENISLNLLILSSLAFFNIPNIETSLNIGNVFRQIIVDKNNVGYIIFVIFNISFFVFITKLLSLKIHLAYNVKGSK</sequence>
<name>F9UKK8_9BACT</name>
<evidence type="ECO:0000256" key="1">
    <source>
        <dbReference type="ARBA" id="ARBA00004651"/>
    </source>
</evidence>
<evidence type="ECO:0000313" key="9">
    <source>
        <dbReference type="EMBL" id="EGV00213.1"/>
    </source>
</evidence>
<organism evidence="9 10">
    <name type="scientific">Mycoplasmopsis columbina SF7</name>
    <dbReference type="NCBI Taxonomy" id="1037410"/>
    <lineage>
        <taxon>Bacteria</taxon>
        <taxon>Bacillati</taxon>
        <taxon>Mycoplasmatota</taxon>
        <taxon>Mycoplasmoidales</taxon>
        <taxon>Metamycoplasmataceae</taxon>
        <taxon>Mycoplasmopsis</taxon>
    </lineage>
</organism>
<dbReference type="GO" id="GO:0005886">
    <property type="term" value="C:plasma membrane"/>
    <property type="evidence" value="ECO:0007669"/>
    <property type="project" value="UniProtKB-SubCell"/>
</dbReference>
<dbReference type="RefSeq" id="WP_006608826.1">
    <property type="nucleotide sequence ID" value="NZ_AFXA01000011.1"/>
</dbReference>